<proteinExistence type="predicted"/>
<keyword evidence="2" id="KW-1185">Reference proteome</keyword>
<dbReference type="Proteomes" id="UP001059596">
    <property type="component" value="Unassembled WGS sequence"/>
</dbReference>
<dbReference type="EMBL" id="JAMKOV010000004">
    <property type="protein sequence ID" value="KAI8040762.1"/>
    <property type="molecule type" value="Genomic_DNA"/>
</dbReference>
<sequence length="104" mass="11489">MIRSHPRPHPRPFCWRWCPQVQCSAKFHSFFNKFSTLLLHNNAKVESGDKSEKGASKGAGAGAAVALHIINLSTSRDREDSGISSPPSLMALLSFMRTPLPSER</sequence>
<name>A0A9Q0BQD8_9MUSC</name>
<dbReference type="AlphaFoldDB" id="A0A9Q0BQD8"/>
<protein>
    <submittedName>
        <fullName evidence="1">Uncharacterized protein</fullName>
    </submittedName>
</protein>
<evidence type="ECO:0000313" key="1">
    <source>
        <dbReference type="EMBL" id="KAI8040762.1"/>
    </source>
</evidence>
<organism evidence="1 2">
    <name type="scientific">Drosophila gunungcola</name>
    <name type="common">fruit fly</name>
    <dbReference type="NCBI Taxonomy" id="103775"/>
    <lineage>
        <taxon>Eukaryota</taxon>
        <taxon>Metazoa</taxon>
        <taxon>Ecdysozoa</taxon>
        <taxon>Arthropoda</taxon>
        <taxon>Hexapoda</taxon>
        <taxon>Insecta</taxon>
        <taxon>Pterygota</taxon>
        <taxon>Neoptera</taxon>
        <taxon>Endopterygota</taxon>
        <taxon>Diptera</taxon>
        <taxon>Brachycera</taxon>
        <taxon>Muscomorpha</taxon>
        <taxon>Ephydroidea</taxon>
        <taxon>Drosophilidae</taxon>
        <taxon>Drosophila</taxon>
        <taxon>Sophophora</taxon>
    </lineage>
</organism>
<comment type="caution">
    <text evidence="1">The sequence shown here is derived from an EMBL/GenBank/DDBJ whole genome shotgun (WGS) entry which is preliminary data.</text>
</comment>
<evidence type="ECO:0000313" key="2">
    <source>
        <dbReference type="Proteomes" id="UP001059596"/>
    </source>
</evidence>
<reference evidence="1" key="1">
    <citation type="journal article" date="2023" name="Genome Biol. Evol.">
        <title>Long-read-based Genome Assembly of Drosophila gunungcola Reveals Fewer Chemosensory Genes in Flower-breeding Species.</title>
        <authorList>
            <person name="Negi A."/>
            <person name="Liao B.Y."/>
            <person name="Yeh S.D."/>
        </authorList>
    </citation>
    <scope>NUCLEOTIDE SEQUENCE</scope>
    <source>
        <strain evidence="1">Sukarami</strain>
    </source>
</reference>
<gene>
    <name evidence="1" type="ORF">M5D96_006705</name>
</gene>
<accession>A0A9Q0BQD8</accession>